<dbReference type="PANTHER" id="PTHR31719">
    <property type="entry name" value="NAC TRANSCRIPTION FACTOR 56"/>
    <property type="match status" value="1"/>
</dbReference>
<keyword evidence="3" id="KW-0804">Transcription</keyword>
<evidence type="ECO:0000256" key="3">
    <source>
        <dbReference type="ARBA" id="ARBA00023163"/>
    </source>
</evidence>
<keyword evidence="2" id="KW-0238">DNA-binding</keyword>
<dbReference type="EMBL" id="KF031961">
    <property type="protein sequence ID" value="AGV29487.1"/>
    <property type="molecule type" value="mRNA"/>
</dbReference>
<dbReference type="PROSITE" id="PS51005">
    <property type="entry name" value="NAC"/>
    <property type="match status" value="1"/>
</dbReference>
<dbReference type="Gene3D" id="2.170.150.80">
    <property type="entry name" value="NAC domain"/>
    <property type="match status" value="1"/>
</dbReference>
<dbReference type="Pfam" id="PF02365">
    <property type="entry name" value="NAM"/>
    <property type="match status" value="1"/>
</dbReference>
<evidence type="ECO:0000256" key="2">
    <source>
        <dbReference type="ARBA" id="ARBA00023125"/>
    </source>
</evidence>
<evidence type="ECO:0000256" key="4">
    <source>
        <dbReference type="ARBA" id="ARBA00023242"/>
    </source>
</evidence>
<keyword evidence="1" id="KW-0805">Transcription regulation</keyword>
<dbReference type="InterPro" id="IPR003441">
    <property type="entry name" value="NAC-dom"/>
</dbReference>
<proteinExistence type="evidence at transcript level"/>
<evidence type="ECO:0000256" key="1">
    <source>
        <dbReference type="ARBA" id="ARBA00023015"/>
    </source>
</evidence>
<evidence type="ECO:0000313" key="6">
    <source>
        <dbReference type="EMBL" id="AGV29487.1"/>
    </source>
</evidence>
<dbReference type="InterPro" id="IPR036093">
    <property type="entry name" value="NAC_dom_sf"/>
</dbReference>
<protein>
    <submittedName>
        <fullName evidence="6">Putative NAC domain class transcription factor</fullName>
    </submittedName>
</protein>
<feature type="domain" description="NAC" evidence="5">
    <location>
        <begin position="5"/>
        <end position="156"/>
    </location>
</feature>
<accession>T2CBI3</accession>
<dbReference type="SUPFAM" id="SSF101941">
    <property type="entry name" value="NAC domain"/>
    <property type="match status" value="1"/>
</dbReference>
<evidence type="ECO:0000259" key="5">
    <source>
        <dbReference type="PROSITE" id="PS51005"/>
    </source>
</evidence>
<dbReference type="GO" id="GO:0003677">
    <property type="term" value="F:DNA binding"/>
    <property type="evidence" value="ECO:0007669"/>
    <property type="project" value="UniProtKB-KW"/>
</dbReference>
<dbReference type="PANTHER" id="PTHR31719:SF130">
    <property type="entry name" value="NAC DOMAIN-CONTAINING PROTEIN 18"/>
    <property type="match status" value="1"/>
</dbReference>
<dbReference type="AlphaFoldDB" id="T2CBI3"/>
<keyword evidence="4" id="KW-0539">Nucleus</keyword>
<name>T2CBI3_9CARY</name>
<reference evidence="6" key="1">
    <citation type="submission" date="2013-05" db="EMBL/GenBank/DDBJ databases">
        <authorList>
            <person name="Wang Y.C."/>
            <person name="Wang L.Q."/>
            <person name="Wang C."/>
        </authorList>
    </citation>
    <scope>NUCLEOTIDE SEQUENCE</scope>
</reference>
<gene>
    <name evidence="6" type="primary">NAC36</name>
</gene>
<sequence length="156" mass="18605">MEMKLPVGFRFRPTDEELMVHYLRRKARSLPLPASIIPELDVFHSDPWSLPGDLSEKRYYFWKKKLNSNRKIYYETSSGYWKCNNSSRRKGKQIVASISEQINYDNNHGNPVVIGTRKMWTFHRYRGRQTATSSAAARTSKTRWVFHEFHLREEVY</sequence>
<organism evidence="6">
    <name type="scientific">Tamarix hispida</name>
    <dbReference type="NCBI Taxonomy" id="189793"/>
    <lineage>
        <taxon>Eukaryota</taxon>
        <taxon>Viridiplantae</taxon>
        <taxon>Streptophyta</taxon>
        <taxon>Embryophyta</taxon>
        <taxon>Tracheophyta</taxon>
        <taxon>Spermatophyta</taxon>
        <taxon>Magnoliopsida</taxon>
        <taxon>eudicotyledons</taxon>
        <taxon>Gunneridae</taxon>
        <taxon>Pentapetalae</taxon>
        <taxon>Caryophyllales</taxon>
        <taxon>Tamaricaceae</taxon>
        <taxon>Tamarix</taxon>
    </lineage>
</organism>
<dbReference type="GO" id="GO:0006355">
    <property type="term" value="P:regulation of DNA-templated transcription"/>
    <property type="evidence" value="ECO:0007669"/>
    <property type="project" value="InterPro"/>
</dbReference>